<evidence type="ECO:0000313" key="5">
    <source>
        <dbReference type="EMBL" id="MBI4251393.1"/>
    </source>
</evidence>
<organism evidence="5 6">
    <name type="scientific">Tectimicrobiota bacterium</name>
    <dbReference type="NCBI Taxonomy" id="2528274"/>
    <lineage>
        <taxon>Bacteria</taxon>
        <taxon>Pseudomonadati</taxon>
        <taxon>Nitrospinota/Tectimicrobiota group</taxon>
        <taxon>Candidatus Tectimicrobiota</taxon>
    </lineage>
</organism>
<gene>
    <name evidence="5" type="ORF">HY618_02955</name>
</gene>
<dbReference type="PANTHER" id="PTHR48078:SF7">
    <property type="entry name" value="BLL6502 PROTEIN"/>
    <property type="match status" value="1"/>
</dbReference>
<sequence>MREPTFQDVLSARRRIAPHLRPTPFHEVPSLSARMGCRFLLKFESMQPVGAFKVRGGVNLVSTLSAGEKRRGLITASTGNHGQSIAWAGRAFGARVLVAAPEGSNPDTVAAMQGLGAEVVLQGRDFDEAREWCEAQAGERGMRYVHSANEPLLIAGVATQALEMLEEEPGLEVLLLPLGGGSGVCGSALAAKTINPAIRVIGVQAAGAPAFYESFRAGEARPQP</sequence>
<dbReference type="GO" id="GO:0006567">
    <property type="term" value="P:L-threonine catabolic process"/>
    <property type="evidence" value="ECO:0007669"/>
    <property type="project" value="TreeGrafter"/>
</dbReference>
<dbReference type="Gene3D" id="3.40.50.1100">
    <property type="match status" value="2"/>
</dbReference>
<comment type="cofactor">
    <cofactor evidence="1">
        <name>pyridoxal 5'-phosphate</name>
        <dbReference type="ChEBI" id="CHEBI:597326"/>
    </cofactor>
</comment>
<protein>
    <submittedName>
        <fullName evidence="5">Pyridoxal-phosphate dependent enzyme</fullName>
    </submittedName>
</protein>
<evidence type="ECO:0000256" key="1">
    <source>
        <dbReference type="ARBA" id="ARBA00001933"/>
    </source>
</evidence>
<evidence type="ECO:0000313" key="6">
    <source>
        <dbReference type="Proteomes" id="UP000752292"/>
    </source>
</evidence>
<accession>A0A933E8U7</accession>
<dbReference type="GO" id="GO:0003941">
    <property type="term" value="F:L-serine ammonia-lyase activity"/>
    <property type="evidence" value="ECO:0007669"/>
    <property type="project" value="TreeGrafter"/>
</dbReference>
<keyword evidence="2" id="KW-0663">Pyridoxal phosphate</keyword>
<reference evidence="5" key="1">
    <citation type="submission" date="2020-07" db="EMBL/GenBank/DDBJ databases">
        <title>Huge and variable diversity of episymbiotic CPR bacteria and DPANN archaea in groundwater ecosystems.</title>
        <authorList>
            <person name="He C.Y."/>
            <person name="Keren R."/>
            <person name="Whittaker M."/>
            <person name="Farag I.F."/>
            <person name="Doudna J."/>
            <person name="Cate J.H.D."/>
            <person name="Banfield J.F."/>
        </authorList>
    </citation>
    <scope>NUCLEOTIDE SEQUENCE</scope>
    <source>
        <strain evidence="5">NC_groundwater_1370_Ag_S-0.2um_69_93</strain>
    </source>
</reference>
<comment type="caution">
    <text evidence="5">The sequence shown here is derived from an EMBL/GenBank/DDBJ whole genome shotgun (WGS) entry which is preliminary data.</text>
</comment>
<dbReference type="InterPro" id="IPR001926">
    <property type="entry name" value="TrpB-like_PALP"/>
</dbReference>
<dbReference type="InterPro" id="IPR036052">
    <property type="entry name" value="TrpB-like_PALP_sf"/>
</dbReference>
<dbReference type="GO" id="GO:0006565">
    <property type="term" value="P:L-serine catabolic process"/>
    <property type="evidence" value="ECO:0007669"/>
    <property type="project" value="TreeGrafter"/>
</dbReference>
<dbReference type="PANTHER" id="PTHR48078">
    <property type="entry name" value="THREONINE DEHYDRATASE, MITOCHONDRIAL-RELATED"/>
    <property type="match status" value="1"/>
</dbReference>
<dbReference type="SUPFAM" id="SSF53686">
    <property type="entry name" value="Tryptophan synthase beta subunit-like PLP-dependent enzymes"/>
    <property type="match status" value="1"/>
</dbReference>
<feature type="domain" description="Tryptophan synthase beta chain-like PALP" evidence="4">
    <location>
        <begin position="17"/>
        <end position="222"/>
    </location>
</feature>
<proteinExistence type="predicted"/>
<dbReference type="AlphaFoldDB" id="A0A933E8U7"/>
<name>A0A933E8U7_UNCTE</name>
<dbReference type="GO" id="GO:0004794">
    <property type="term" value="F:threonine deaminase activity"/>
    <property type="evidence" value="ECO:0007669"/>
    <property type="project" value="TreeGrafter"/>
</dbReference>
<keyword evidence="3" id="KW-0456">Lyase</keyword>
<evidence type="ECO:0000259" key="4">
    <source>
        <dbReference type="Pfam" id="PF00291"/>
    </source>
</evidence>
<evidence type="ECO:0000256" key="3">
    <source>
        <dbReference type="ARBA" id="ARBA00023239"/>
    </source>
</evidence>
<dbReference type="InterPro" id="IPR050147">
    <property type="entry name" value="Ser/Thr_Dehydratase"/>
</dbReference>
<dbReference type="Pfam" id="PF00291">
    <property type="entry name" value="PALP"/>
    <property type="match status" value="1"/>
</dbReference>
<feature type="non-terminal residue" evidence="5">
    <location>
        <position position="224"/>
    </location>
</feature>
<dbReference type="EMBL" id="JACQRX010000132">
    <property type="protein sequence ID" value="MBI4251393.1"/>
    <property type="molecule type" value="Genomic_DNA"/>
</dbReference>
<evidence type="ECO:0000256" key="2">
    <source>
        <dbReference type="ARBA" id="ARBA00022898"/>
    </source>
</evidence>
<dbReference type="GO" id="GO:0009097">
    <property type="term" value="P:isoleucine biosynthetic process"/>
    <property type="evidence" value="ECO:0007669"/>
    <property type="project" value="TreeGrafter"/>
</dbReference>
<dbReference type="Proteomes" id="UP000752292">
    <property type="component" value="Unassembled WGS sequence"/>
</dbReference>